<evidence type="ECO:0000313" key="11">
    <source>
        <dbReference type="EMBL" id="KAF7728423.1"/>
    </source>
</evidence>
<feature type="coiled-coil region" evidence="8">
    <location>
        <begin position="131"/>
        <end position="158"/>
    </location>
</feature>
<comment type="similarity">
    <text evidence="7">Belongs to the CENP-H/MCM16 family.</text>
</comment>
<accession>A0A8H7ER80</accession>
<reference evidence="11" key="1">
    <citation type="submission" date="2020-01" db="EMBL/GenBank/DDBJ databases">
        <title>Genome Sequencing of Three Apophysomyces-Like Fungal Strains Confirms a Novel Fungal Genus in the Mucoromycota with divergent Burkholderia-like Endosymbiotic Bacteria.</title>
        <authorList>
            <person name="Stajich J.E."/>
            <person name="Macias A.M."/>
            <person name="Carter-House D."/>
            <person name="Lovett B."/>
            <person name="Kasson L.R."/>
            <person name="Berry K."/>
            <person name="Grigoriev I."/>
            <person name="Chang Y."/>
            <person name="Spatafora J."/>
            <person name="Kasson M.T."/>
        </authorList>
    </citation>
    <scope>NUCLEOTIDE SEQUENCE</scope>
    <source>
        <strain evidence="11">NRRL A-21654</strain>
    </source>
</reference>
<evidence type="ECO:0000313" key="12">
    <source>
        <dbReference type="Proteomes" id="UP000605846"/>
    </source>
</evidence>
<evidence type="ECO:0000256" key="5">
    <source>
        <dbReference type="ARBA" id="ARBA00023242"/>
    </source>
</evidence>
<dbReference type="EMBL" id="JABAYA010000037">
    <property type="protein sequence ID" value="KAF7728423.1"/>
    <property type="molecule type" value="Genomic_DNA"/>
</dbReference>
<evidence type="ECO:0000256" key="2">
    <source>
        <dbReference type="ARBA" id="ARBA00004629"/>
    </source>
</evidence>
<evidence type="ECO:0000256" key="4">
    <source>
        <dbReference type="ARBA" id="ARBA00022838"/>
    </source>
</evidence>
<feature type="compositionally biased region" description="Polar residues" evidence="9">
    <location>
        <begin position="170"/>
        <end position="188"/>
    </location>
</feature>
<dbReference type="Proteomes" id="UP000605846">
    <property type="component" value="Unassembled WGS sequence"/>
</dbReference>
<dbReference type="GO" id="GO:0005634">
    <property type="term" value="C:nucleus"/>
    <property type="evidence" value="ECO:0007669"/>
    <property type="project" value="UniProtKB-SubCell"/>
</dbReference>
<comment type="caution">
    <text evidence="11">The sequence shown here is derived from an EMBL/GenBank/DDBJ whole genome shotgun (WGS) entry which is preliminary data.</text>
</comment>
<feature type="region of interest" description="Disordered" evidence="9">
    <location>
        <begin position="30"/>
        <end position="52"/>
    </location>
</feature>
<gene>
    <name evidence="11" type="ORF">EC973_006101</name>
</gene>
<name>A0A8H7ER80_9FUNG</name>
<evidence type="ECO:0000256" key="1">
    <source>
        <dbReference type="ARBA" id="ARBA00004123"/>
    </source>
</evidence>
<protein>
    <recommendedName>
        <fullName evidence="10">Centromere protein H C-terminal domain-containing protein</fullName>
    </recommendedName>
</protein>
<evidence type="ECO:0000256" key="7">
    <source>
        <dbReference type="ARBA" id="ARBA00025735"/>
    </source>
</evidence>
<proteinExistence type="inferred from homology"/>
<comment type="subcellular location">
    <subcellularLocation>
        <location evidence="2">Chromosome</location>
        <location evidence="2">Centromere</location>
        <location evidence="2">Kinetochore</location>
    </subcellularLocation>
    <subcellularLocation>
        <location evidence="1">Nucleus</location>
    </subcellularLocation>
</comment>
<feature type="region of interest" description="Disordered" evidence="9">
    <location>
        <begin position="170"/>
        <end position="191"/>
    </location>
</feature>
<evidence type="ECO:0000256" key="3">
    <source>
        <dbReference type="ARBA" id="ARBA00022454"/>
    </source>
</evidence>
<feature type="domain" description="Centromere protein H C-terminal" evidence="10">
    <location>
        <begin position="109"/>
        <end position="234"/>
    </location>
</feature>
<keyword evidence="5" id="KW-0539">Nucleus</keyword>
<feature type="compositionally biased region" description="Low complexity" evidence="9">
    <location>
        <begin position="33"/>
        <end position="52"/>
    </location>
</feature>
<feature type="coiled-coil region" evidence="8">
    <location>
        <begin position="3"/>
        <end position="30"/>
    </location>
</feature>
<evidence type="ECO:0000256" key="8">
    <source>
        <dbReference type="SAM" id="Coils"/>
    </source>
</evidence>
<dbReference type="Pfam" id="PF05837">
    <property type="entry name" value="CENP-H"/>
    <property type="match status" value="1"/>
</dbReference>
<dbReference type="InterPro" id="IPR008426">
    <property type="entry name" value="CENP-H_C"/>
</dbReference>
<keyword evidence="12" id="KW-1185">Reference proteome</keyword>
<evidence type="ECO:0000256" key="9">
    <source>
        <dbReference type="SAM" id="MobiDB-lite"/>
    </source>
</evidence>
<keyword evidence="6" id="KW-0137">Centromere</keyword>
<keyword evidence="3" id="KW-0158">Chromosome</keyword>
<dbReference type="AlphaFoldDB" id="A0A8H7ER80"/>
<organism evidence="11 12">
    <name type="scientific">Apophysomyces ossiformis</name>
    <dbReference type="NCBI Taxonomy" id="679940"/>
    <lineage>
        <taxon>Eukaryota</taxon>
        <taxon>Fungi</taxon>
        <taxon>Fungi incertae sedis</taxon>
        <taxon>Mucoromycota</taxon>
        <taxon>Mucoromycotina</taxon>
        <taxon>Mucoromycetes</taxon>
        <taxon>Mucorales</taxon>
        <taxon>Mucorineae</taxon>
        <taxon>Mucoraceae</taxon>
        <taxon>Apophysomyces</taxon>
    </lineage>
</organism>
<dbReference type="GO" id="GO:0051382">
    <property type="term" value="P:kinetochore assembly"/>
    <property type="evidence" value="ECO:0007669"/>
    <property type="project" value="InterPro"/>
</dbReference>
<keyword evidence="8" id="KW-0175">Coiled coil</keyword>
<evidence type="ECO:0000256" key="6">
    <source>
        <dbReference type="ARBA" id="ARBA00023328"/>
    </source>
</evidence>
<dbReference type="GO" id="GO:0000776">
    <property type="term" value="C:kinetochore"/>
    <property type="evidence" value="ECO:0007669"/>
    <property type="project" value="UniProtKB-KW"/>
</dbReference>
<evidence type="ECO:0000259" key="10">
    <source>
        <dbReference type="Pfam" id="PF05837"/>
    </source>
</evidence>
<sequence length="239" mass="27463">MALTKKERQVLDSQREIDWLQRKIQQYEQALASPSSPSLPSSSSSSLRSSLPDIPTEEDLLHYKSRVDGLRNQLDVIAQFNLSKDCMTRNLDASHFARCALYPIDADYNQLQRSQQVEDAIHERDALVTEFMQQLDQLQKLKIKLANTQRQITETHLENRQLMISLQQTNEGDMNDRTSSVSLTSSQDPDGLAERVHEMRDRLEIARNVLIGLILESNIDYIEDDYLSSVMQRLGNELD</sequence>
<dbReference type="OrthoDB" id="2274804at2759"/>
<keyword evidence="4" id="KW-0995">Kinetochore</keyword>